<dbReference type="AlphaFoldDB" id="T0G975"/>
<organism evidence="2 3">
    <name type="scientific">Sphingobium baderi LL03</name>
    <dbReference type="NCBI Taxonomy" id="1114964"/>
    <lineage>
        <taxon>Bacteria</taxon>
        <taxon>Pseudomonadati</taxon>
        <taxon>Pseudomonadota</taxon>
        <taxon>Alphaproteobacteria</taxon>
        <taxon>Sphingomonadales</taxon>
        <taxon>Sphingomonadaceae</taxon>
        <taxon>Sphingobium</taxon>
    </lineage>
</organism>
<evidence type="ECO:0000313" key="3">
    <source>
        <dbReference type="Proteomes" id="UP000015524"/>
    </source>
</evidence>
<dbReference type="eggNOG" id="COG3173">
    <property type="taxonomic scope" value="Bacteria"/>
</dbReference>
<dbReference type="PATRIC" id="fig|1114964.3.peg.4716"/>
<dbReference type="InterPro" id="IPR002575">
    <property type="entry name" value="Aminoglycoside_PTrfase"/>
</dbReference>
<dbReference type="OrthoDB" id="3806873at2"/>
<sequence length="359" mass="39829">MLEPDAAQMCNPERLAPWMDQHVPEAGNGPIQATILTGGATNIVMRIERGGIPVVLRRPPLTPRPDSAKVLSREARVLSALNGTGVPAPRFYAACETQDVIGAPFYLMENIVGWLALGEKTLPDAFKPAEIRRQMPFALIGGIARLSTIDYKAVGLEGFGKPDGFLERQVDRWLHQHASYAESEGYGYRPLPHKDEVVSWLRANTPAMPRAGIIHGDYGWPNALMAPDLPVRLAAMIDWELSTIGDPLIDLGWLMYSVPSERSAVEPPKLFQDPAYPKREELVDHYAAVSGRPVAHLTYYMILAQFKLAMLLERHYARGLNGRLPRDKGEEMGALVLELLRSAAEMGREHDGQPIKMRT</sequence>
<gene>
    <name evidence="2" type="ORF">L485_24005</name>
</gene>
<accession>T0G975</accession>
<evidence type="ECO:0000259" key="1">
    <source>
        <dbReference type="Pfam" id="PF01636"/>
    </source>
</evidence>
<protein>
    <recommendedName>
        <fullName evidence="1">Aminoglycoside phosphotransferase domain-containing protein</fullName>
    </recommendedName>
</protein>
<dbReference type="InterPro" id="IPR041726">
    <property type="entry name" value="ACAD10_11_N"/>
</dbReference>
<dbReference type="Pfam" id="PF01636">
    <property type="entry name" value="APH"/>
    <property type="match status" value="1"/>
</dbReference>
<dbReference type="EMBL" id="ATIB01000089">
    <property type="protein sequence ID" value="EQA96602.1"/>
    <property type="molecule type" value="Genomic_DNA"/>
</dbReference>
<dbReference type="Gene3D" id="3.30.200.20">
    <property type="entry name" value="Phosphorylase Kinase, domain 1"/>
    <property type="match status" value="1"/>
</dbReference>
<keyword evidence="3" id="KW-1185">Reference proteome</keyword>
<proteinExistence type="predicted"/>
<dbReference type="PANTHER" id="PTHR47829">
    <property type="entry name" value="HYDROLASE, PUTATIVE (AFU_ORTHOLOGUE AFUA_1G12880)-RELATED"/>
    <property type="match status" value="1"/>
</dbReference>
<dbReference type="PANTHER" id="PTHR47829:SF1">
    <property type="entry name" value="HAD FAMILY PHOSPHATASE"/>
    <property type="match status" value="1"/>
</dbReference>
<dbReference type="Gene3D" id="3.90.1200.10">
    <property type="match status" value="1"/>
</dbReference>
<dbReference type="CDD" id="cd05154">
    <property type="entry name" value="ACAD10_11_N-like"/>
    <property type="match status" value="1"/>
</dbReference>
<dbReference type="InterPro" id="IPR052898">
    <property type="entry name" value="ACAD10-like"/>
</dbReference>
<comment type="caution">
    <text evidence="2">The sequence shown here is derived from an EMBL/GenBank/DDBJ whole genome shotgun (WGS) entry which is preliminary data.</text>
</comment>
<reference evidence="2 3" key="1">
    <citation type="journal article" date="2013" name="Genome Announc.">
        <title>Draft Genome Sequence of a Hexachlorocyclohexane-Degrading Bacterium, Sphingobium baderi Strain LL03T.</title>
        <authorList>
            <person name="Kaur J."/>
            <person name="Verma H."/>
            <person name="Tripathi C."/>
            <person name="Khurana J.P."/>
            <person name="Lal R."/>
        </authorList>
    </citation>
    <scope>NUCLEOTIDE SEQUENCE [LARGE SCALE GENOMIC DNA]</scope>
    <source>
        <strain evidence="2 3">LL03</strain>
    </source>
</reference>
<dbReference type="SUPFAM" id="SSF56112">
    <property type="entry name" value="Protein kinase-like (PK-like)"/>
    <property type="match status" value="1"/>
</dbReference>
<name>T0G975_9SPHN</name>
<dbReference type="Proteomes" id="UP000015524">
    <property type="component" value="Unassembled WGS sequence"/>
</dbReference>
<evidence type="ECO:0000313" key="2">
    <source>
        <dbReference type="EMBL" id="EQA96602.1"/>
    </source>
</evidence>
<dbReference type="InterPro" id="IPR011009">
    <property type="entry name" value="Kinase-like_dom_sf"/>
</dbReference>
<feature type="domain" description="Aminoglycoside phosphotransferase" evidence="1">
    <location>
        <begin position="34"/>
        <end position="266"/>
    </location>
</feature>
<dbReference type="RefSeq" id="WP_021247314.1">
    <property type="nucleotide sequence ID" value="NZ_ATIB01000089.1"/>
</dbReference>